<keyword evidence="3" id="KW-1185">Reference proteome</keyword>
<evidence type="ECO:0000313" key="3">
    <source>
        <dbReference type="Proteomes" id="UP001244011"/>
    </source>
</evidence>
<dbReference type="AlphaFoldDB" id="A0AAJ0FGB3"/>
<dbReference type="InterPro" id="IPR010730">
    <property type="entry name" value="HET"/>
</dbReference>
<sequence>MSSAQNGKFVYFHRLQGDNIRLLSLLPGTFKDDIQLELWETPLPKNHETAEAQVAYKLEDIRETLPPGWLVEVNLEGEQPLKRQIPPFEALSYVWGTNSDGGLAHVTERAVTECTALSSSAGTLCIGKNLAEALRHLRQTNSARTLWIDAVCIDQSSTEERSDQVTRMGSIYKSATRVVVWLGPPGPDASWHIINRFTSNGGDVEVSKDGILYSHPNNTRWMQGLMANHMMRMDASERGGLESFVFCEWFSRTRETSSTGVKGLMHPRIAEHITVDYAKPWQEVYRNVFLAHAGLTRSFSLWHGCSAATNLAGFAFWVPDWSTSLGSDTYFIGNDARASHFTIGHFTYEPPDRLTVAAVHVGTVVDGSVEEVRNERDLRRITEQTLSFRDRLRALPEVLCLGSSRTEFRAHVEAMRRFLQVSAMDDLHPNERALLRGLLQSQQDRALATLTMSPGNLFASVRGDKTAIQGAYVVLGCPVPLLLRPMGNNAFQMVGDCYVESYMNGEAAVQRLPAPWSAAESDEGAFAQIPRYKNSETGELSTDDPRLDSLLDDWEVAGAVFDDGASAIYQRLRHQPQIVKGVRDRRIQETTERGKRLFKQYRNRVTGEEVLRDPRLTINSLERRGVNVQHITLV</sequence>
<accession>A0AAJ0FGB3</accession>
<evidence type="ECO:0000313" key="2">
    <source>
        <dbReference type="EMBL" id="KAK1767441.1"/>
    </source>
</evidence>
<dbReference type="Proteomes" id="UP001244011">
    <property type="component" value="Unassembled WGS sequence"/>
</dbReference>
<organism evidence="2 3">
    <name type="scientific">Phialemonium atrogriseum</name>
    <dbReference type="NCBI Taxonomy" id="1093897"/>
    <lineage>
        <taxon>Eukaryota</taxon>
        <taxon>Fungi</taxon>
        <taxon>Dikarya</taxon>
        <taxon>Ascomycota</taxon>
        <taxon>Pezizomycotina</taxon>
        <taxon>Sordariomycetes</taxon>
        <taxon>Sordariomycetidae</taxon>
        <taxon>Cephalothecales</taxon>
        <taxon>Cephalothecaceae</taxon>
        <taxon>Phialemonium</taxon>
    </lineage>
</organism>
<proteinExistence type="predicted"/>
<dbReference type="Pfam" id="PF06985">
    <property type="entry name" value="HET"/>
    <property type="match status" value="1"/>
</dbReference>
<gene>
    <name evidence="2" type="ORF">QBC33DRAFT_569772</name>
</gene>
<dbReference type="PANTHER" id="PTHR24148">
    <property type="entry name" value="ANKYRIN REPEAT DOMAIN-CONTAINING PROTEIN 39 HOMOLOG-RELATED"/>
    <property type="match status" value="1"/>
</dbReference>
<dbReference type="PANTHER" id="PTHR24148:SF64">
    <property type="entry name" value="HETEROKARYON INCOMPATIBILITY DOMAIN-CONTAINING PROTEIN"/>
    <property type="match status" value="1"/>
</dbReference>
<evidence type="ECO:0000259" key="1">
    <source>
        <dbReference type="Pfam" id="PF06985"/>
    </source>
</evidence>
<dbReference type="InterPro" id="IPR052895">
    <property type="entry name" value="HetReg/Transcr_Mod"/>
</dbReference>
<name>A0AAJ0FGB3_9PEZI</name>
<protein>
    <submittedName>
        <fullName evidence="2">Heterokaryon incompatibility protein-domain-containing protein</fullName>
    </submittedName>
</protein>
<dbReference type="EMBL" id="MU839008">
    <property type="protein sequence ID" value="KAK1767441.1"/>
    <property type="molecule type" value="Genomic_DNA"/>
</dbReference>
<comment type="caution">
    <text evidence="2">The sequence shown here is derived from an EMBL/GenBank/DDBJ whole genome shotgun (WGS) entry which is preliminary data.</text>
</comment>
<dbReference type="GeneID" id="85313731"/>
<reference evidence="2" key="1">
    <citation type="submission" date="2023-06" db="EMBL/GenBank/DDBJ databases">
        <title>Genome-scale phylogeny and comparative genomics of the fungal order Sordariales.</title>
        <authorList>
            <consortium name="Lawrence Berkeley National Laboratory"/>
            <person name="Hensen N."/>
            <person name="Bonometti L."/>
            <person name="Westerberg I."/>
            <person name="Brannstrom I.O."/>
            <person name="Guillou S."/>
            <person name="Cros-Aarteil S."/>
            <person name="Calhoun S."/>
            <person name="Haridas S."/>
            <person name="Kuo A."/>
            <person name="Mondo S."/>
            <person name="Pangilinan J."/>
            <person name="Riley R."/>
            <person name="Labutti K."/>
            <person name="Andreopoulos B."/>
            <person name="Lipzen A."/>
            <person name="Chen C."/>
            <person name="Yanf M."/>
            <person name="Daum C."/>
            <person name="Ng V."/>
            <person name="Clum A."/>
            <person name="Steindorff A."/>
            <person name="Ohm R."/>
            <person name="Martin F."/>
            <person name="Silar P."/>
            <person name="Natvig D."/>
            <person name="Lalanne C."/>
            <person name="Gautier V."/>
            <person name="Ament-Velasquez S.L."/>
            <person name="Kruys A."/>
            <person name="Hutchinson M.I."/>
            <person name="Powell A.J."/>
            <person name="Barry K."/>
            <person name="Miller A.N."/>
            <person name="Grigoriev I.V."/>
            <person name="Debuchy R."/>
            <person name="Gladieux P."/>
            <person name="Thoren M.H."/>
            <person name="Johannesson H."/>
        </authorList>
    </citation>
    <scope>NUCLEOTIDE SEQUENCE</scope>
    <source>
        <strain evidence="2">8032-3</strain>
    </source>
</reference>
<dbReference type="RefSeq" id="XP_060283654.1">
    <property type="nucleotide sequence ID" value="XM_060430544.1"/>
</dbReference>
<feature type="domain" description="Heterokaryon incompatibility" evidence="1">
    <location>
        <begin position="88"/>
        <end position="195"/>
    </location>
</feature>